<dbReference type="Gene3D" id="3.40.570.10">
    <property type="entry name" value="Extracellular Endonuclease, subunit A"/>
    <property type="match status" value="1"/>
</dbReference>
<proteinExistence type="inferred from homology"/>
<keyword evidence="7" id="KW-0460">Magnesium</keyword>
<dbReference type="EC" id="3.1.30.-" evidence="10"/>
<keyword evidence="15" id="KW-1185">Reference proteome</keyword>
<evidence type="ECO:0000256" key="8">
    <source>
        <dbReference type="PIRSR" id="PIRSR640255-1"/>
    </source>
</evidence>
<accession>A0A365QHB3</accession>
<dbReference type="SMART" id="SM00892">
    <property type="entry name" value="Endonuclease_NS"/>
    <property type="match status" value="1"/>
</dbReference>
<dbReference type="RefSeq" id="WP_113047881.1">
    <property type="nucleotide sequence ID" value="NZ_QMFZ01000061.1"/>
</dbReference>
<feature type="active site" description="Proton acceptor" evidence="8">
    <location>
        <position position="112"/>
    </location>
</feature>
<evidence type="ECO:0000259" key="12">
    <source>
        <dbReference type="SMART" id="SM00477"/>
    </source>
</evidence>
<feature type="chain" id="PRO_5017066499" description="Endonuclease" evidence="11">
    <location>
        <begin position="19"/>
        <end position="249"/>
    </location>
</feature>
<evidence type="ECO:0000313" key="14">
    <source>
        <dbReference type="EMBL" id="RBB32376.1"/>
    </source>
</evidence>
<organism evidence="14 15">
    <name type="scientific">Burkholderia reimsis</name>
    <dbReference type="NCBI Taxonomy" id="2234132"/>
    <lineage>
        <taxon>Bacteria</taxon>
        <taxon>Pseudomonadati</taxon>
        <taxon>Pseudomonadota</taxon>
        <taxon>Betaproteobacteria</taxon>
        <taxon>Burkholderiales</taxon>
        <taxon>Burkholderiaceae</taxon>
        <taxon>Burkholderia</taxon>
    </lineage>
</organism>
<evidence type="ECO:0000256" key="11">
    <source>
        <dbReference type="SAM" id="SignalP"/>
    </source>
</evidence>
<dbReference type="InterPro" id="IPR040255">
    <property type="entry name" value="Non-specific_endonuclease"/>
</dbReference>
<dbReference type="AlphaFoldDB" id="A0A365QHB3"/>
<reference evidence="14 15" key="1">
    <citation type="submission" date="2018-06" db="EMBL/GenBank/DDBJ databases">
        <title>Draft genome sequence of Burkholderia reimsis strain BE51 isolated from a French agricultural soil.</title>
        <authorList>
            <person name="Esmaeel Q."/>
        </authorList>
    </citation>
    <scope>NUCLEOTIDE SEQUENCE [LARGE SCALE GENOMIC DNA]</scope>
    <source>
        <strain evidence="14 15">BE51</strain>
    </source>
</reference>
<evidence type="ECO:0000256" key="2">
    <source>
        <dbReference type="ARBA" id="ARBA00010052"/>
    </source>
</evidence>
<evidence type="ECO:0000256" key="5">
    <source>
        <dbReference type="ARBA" id="ARBA00022759"/>
    </source>
</evidence>
<dbReference type="EMBL" id="QMFZ01000061">
    <property type="protein sequence ID" value="RBB32376.1"/>
    <property type="molecule type" value="Genomic_DNA"/>
</dbReference>
<dbReference type="GO" id="GO:0000014">
    <property type="term" value="F:single-stranded DNA endodeoxyribonuclease activity"/>
    <property type="evidence" value="ECO:0007669"/>
    <property type="project" value="TreeGrafter"/>
</dbReference>
<dbReference type="SUPFAM" id="SSF54060">
    <property type="entry name" value="His-Me finger endonucleases"/>
    <property type="match status" value="1"/>
</dbReference>
<protein>
    <recommendedName>
        <fullName evidence="10">Endonuclease</fullName>
        <ecNumber evidence="10">3.1.30.-</ecNumber>
    </recommendedName>
</protein>
<keyword evidence="6 10" id="KW-0378">Hydrolase</keyword>
<dbReference type="InterPro" id="IPR044929">
    <property type="entry name" value="DNA/RNA_non-sp_Endonuclease_sf"/>
</dbReference>
<evidence type="ECO:0000313" key="15">
    <source>
        <dbReference type="Proteomes" id="UP000252458"/>
    </source>
</evidence>
<dbReference type="Proteomes" id="UP000252458">
    <property type="component" value="Unassembled WGS sequence"/>
</dbReference>
<dbReference type="GO" id="GO:0003676">
    <property type="term" value="F:nucleic acid binding"/>
    <property type="evidence" value="ECO:0007669"/>
    <property type="project" value="InterPro"/>
</dbReference>
<feature type="domain" description="ENPP1-3/EXOG-like endonuclease/phosphodiesterase" evidence="12">
    <location>
        <begin position="48"/>
        <end position="237"/>
    </location>
</feature>
<evidence type="ECO:0000256" key="3">
    <source>
        <dbReference type="ARBA" id="ARBA00022722"/>
    </source>
</evidence>
<feature type="signal peptide" evidence="11">
    <location>
        <begin position="1"/>
        <end position="18"/>
    </location>
</feature>
<dbReference type="InterPro" id="IPR044925">
    <property type="entry name" value="His-Me_finger_sf"/>
</dbReference>
<sequence>MRKLVTCGLMALATHAFASNPCPQFTPKGKSPVVVNARIAATTRLLCYSDFEVLHSSITHGPLWSAEHLTRTHLEAAKSEIRTNRFFEEPRLPNGERARLTDYRKSGYDRGHMSPAGDRWNDRAMAESFTLANMVPQNPTNNRHLWAHIEEVVRRIGLHAADTYVVTGPLFKGTELTTIGKSGVVVPTQLFKVVYVPQKRLAFAVLANNTATKRYTIATVHELEAQSGLRFPGIPESLKDTRIGGLNGV</sequence>
<keyword evidence="11" id="KW-0732">Signal</keyword>
<dbReference type="GO" id="GO:0004521">
    <property type="term" value="F:RNA endonuclease activity"/>
    <property type="evidence" value="ECO:0007669"/>
    <property type="project" value="TreeGrafter"/>
</dbReference>
<dbReference type="InterPro" id="IPR020821">
    <property type="entry name" value="ENPP1-3/EXOG-like_nuc-like"/>
</dbReference>
<keyword evidence="4 9" id="KW-0479">Metal-binding</keyword>
<comment type="cofactor">
    <cofactor evidence="1 10">
        <name>Mg(2+)</name>
        <dbReference type="ChEBI" id="CHEBI:18420"/>
    </cofactor>
</comment>
<name>A0A365QHB3_9BURK</name>
<dbReference type="GO" id="GO:0046872">
    <property type="term" value="F:metal ion binding"/>
    <property type="evidence" value="ECO:0007669"/>
    <property type="project" value="UniProtKB-KW"/>
</dbReference>
<evidence type="ECO:0000256" key="10">
    <source>
        <dbReference type="RuleBase" id="RU366055"/>
    </source>
</evidence>
<feature type="domain" description="DNA/RNA non-specific endonuclease/pyrophosphatase/phosphodiesterase" evidence="13">
    <location>
        <begin position="47"/>
        <end position="237"/>
    </location>
</feature>
<gene>
    <name evidence="14" type="ORF">DPV79_38700</name>
</gene>
<dbReference type="PANTHER" id="PTHR13966">
    <property type="entry name" value="ENDONUCLEASE RELATED"/>
    <property type="match status" value="1"/>
</dbReference>
<dbReference type="PROSITE" id="PS01070">
    <property type="entry name" value="NUCLEASE_NON_SPEC"/>
    <property type="match status" value="1"/>
</dbReference>
<dbReference type="InterPro" id="IPR001604">
    <property type="entry name" value="Endo_G_ENPP1-like_dom"/>
</dbReference>
<evidence type="ECO:0000256" key="1">
    <source>
        <dbReference type="ARBA" id="ARBA00001946"/>
    </source>
</evidence>
<dbReference type="Pfam" id="PF01223">
    <property type="entry name" value="Endonuclease_NS"/>
    <property type="match status" value="1"/>
</dbReference>
<evidence type="ECO:0000256" key="4">
    <source>
        <dbReference type="ARBA" id="ARBA00022723"/>
    </source>
</evidence>
<evidence type="ECO:0000256" key="9">
    <source>
        <dbReference type="PIRSR" id="PIRSR640255-2"/>
    </source>
</evidence>
<evidence type="ECO:0000259" key="13">
    <source>
        <dbReference type="SMART" id="SM00892"/>
    </source>
</evidence>
<comment type="similarity">
    <text evidence="2 10">Belongs to the DNA/RNA non-specific endonuclease family.</text>
</comment>
<dbReference type="PANTHER" id="PTHR13966:SF5">
    <property type="entry name" value="ENDONUCLEASE G, MITOCHONDRIAL"/>
    <property type="match status" value="1"/>
</dbReference>
<comment type="caution">
    <text evidence="14">The sequence shown here is derived from an EMBL/GenBank/DDBJ whole genome shotgun (WGS) entry which is preliminary data.</text>
</comment>
<dbReference type="InterPro" id="IPR018524">
    <property type="entry name" value="DNA/RNA_endonuclease_AS"/>
</dbReference>
<dbReference type="SMART" id="SM00477">
    <property type="entry name" value="NUC"/>
    <property type="match status" value="1"/>
</dbReference>
<feature type="binding site" evidence="9">
    <location>
        <position position="142"/>
    </location>
    <ligand>
        <name>Mg(2+)</name>
        <dbReference type="ChEBI" id="CHEBI:18420"/>
        <note>catalytic</note>
    </ligand>
</feature>
<evidence type="ECO:0000256" key="7">
    <source>
        <dbReference type="ARBA" id="ARBA00022842"/>
    </source>
</evidence>
<keyword evidence="3 10" id="KW-0540">Nuclease</keyword>
<evidence type="ECO:0000256" key="6">
    <source>
        <dbReference type="ARBA" id="ARBA00022801"/>
    </source>
</evidence>
<keyword evidence="5 10" id="KW-0255">Endonuclease</keyword>